<name>A0A0G4P168_PENC3</name>
<gene>
    <name evidence="1" type="ORF">PCAMFM013_S004g000001</name>
</gene>
<organism evidence="1 2">
    <name type="scientific">Penicillium camemberti (strain FM 013)</name>
    <dbReference type="NCBI Taxonomy" id="1429867"/>
    <lineage>
        <taxon>Eukaryota</taxon>
        <taxon>Fungi</taxon>
        <taxon>Dikarya</taxon>
        <taxon>Ascomycota</taxon>
        <taxon>Pezizomycotina</taxon>
        <taxon>Eurotiomycetes</taxon>
        <taxon>Eurotiomycetidae</taxon>
        <taxon>Eurotiales</taxon>
        <taxon>Aspergillaceae</taxon>
        <taxon>Penicillium</taxon>
    </lineage>
</organism>
<protein>
    <submittedName>
        <fullName evidence="1">Str. FM013</fullName>
    </submittedName>
</protein>
<dbReference type="Proteomes" id="UP000053732">
    <property type="component" value="Unassembled WGS sequence"/>
</dbReference>
<evidence type="ECO:0000313" key="1">
    <source>
        <dbReference type="EMBL" id="CRL20061.1"/>
    </source>
</evidence>
<keyword evidence="2" id="KW-1185">Reference proteome</keyword>
<sequence length="51" mass="5484">MDGGQCLWAFLISETIQGLWRMGAIYATPPAPVNDRMFFAVGIVLGIDLGA</sequence>
<evidence type="ECO:0000313" key="2">
    <source>
        <dbReference type="Proteomes" id="UP000053732"/>
    </source>
</evidence>
<reference evidence="1 2" key="1">
    <citation type="journal article" date="2014" name="Nat. Commun.">
        <title>Multiple recent horizontal transfers of a large genomic region in cheese making fungi.</title>
        <authorList>
            <person name="Cheeseman K."/>
            <person name="Ropars J."/>
            <person name="Renault P."/>
            <person name="Dupont J."/>
            <person name="Gouzy J."/>
            <person name="Branca A."/>
            <person name="Abraham A.L."/>
            <person name="Ceppi M."/>
            <person name="Conseiller E."/>
            <person name="Debuchy R."/>
            <person name="Malagnac F."/>
            <person name="Goarin A."/>
            <person name="Silar P."/>
            <person name="Lacoste S."/>
            <person name="Sallet E."/>
            <person name="Bensimon A."/>
            <person name="Giraud T."/>
            <person name="Brygoo Y."/>
        </authorList>
    </citation>
    <scope>NUCLEOTIDE SEQUENCE [LARGE SCALE GENOMIC DNA]</scope>
    <source>
        <strain evidence="2">FM 013</strain>
    </source>
</reference>
<proteinExistence type="predicted"/>
<accession>A0A0G4P168</accession>
<dbReference type="EMBL" id="HG793137">
    <property type="protein sequence ID" value="CRL20061.1"/>
    <property type="molecule type" value="Genomic_DNA"/>
</dbReference>
<dbReference type="AlphaFoldDB" id="A0A0G4P168"/>